<comment type="caution">
    <text evidence="3">The sequence shown here is derived from an EMBL/GenBank/DDBJ whole genome shotgun (WGS) entry which is preliminary data.</text>
</comment>
<reference evidence="3 4" key="1">
    <citation type="submission" date="2019-05" db="EMBL/GenBank/DDBJ databases">
        <title>Draft genome sequence of Actinomadura sp. 14C53.</title>
        <authorList>
            <person name="Saricaoglu S."/>
            <person name="Isik K."/>
        </authorList>
    </citation>
    <scope>NUCLEOTIDE SEQUENCE [LARGE SCALE GENOMIC DNA]</scope>
    <source>
        <strain evidence="3 4">14C53</strain>
    </source>
</reference>
<proteinExistence type="predicted"/>
<feature type="transmembrane region" description="Helical" evidence="2">
    <location>
        <begin position="157"/>
        <end position="184"/>
    </location>
</feature>
<dbReference type="OrthoDB" id="3450177at2"/>
<accession>A0A5C4J9Q8</accession>
<feature type="transmembrane region" description="Helical" evidence="2">
    <location>
        <begin position="106"/>
        <end position="124"/>
    </location>
</feature>
<feature type="compositionally biased region" description="Basic and acidic residues" evidence="1">
    <location>
        <begin position="417"/>
        <end position="426"/>
    </location>
</feature>
<evidence type="ECO:0000256" key="2">
    <source>
        <dbReference type="SAM" id="Phobius"/>
    </source>
</evidence>
<keyword evidence="2" id="KW-0472">Membrane</keyword>
<dbReference type="RefSeq" id="WP_138646538.1">
    <property type="nucleotide sequence ID" value="NZ_VCKW01000094.1"/>
</dbReference>
<dbReference type="EMBL" id="VCKW01000094">
    <property type="protein sequence ID" value="TMQ98310.1"/>
    <property type="molecule type" value="Genomic_DNA"/>
</dbReference>
<evidence type="ECO:0000313" key="3">
    <source>
        <dbReference type="EMBL" id="TMQ98310.1"/>
    </source>
</evidence>
<evidence type="ECO:0000313" key="4">
    <source>
        <dbReference type="Proteomes" id="UP000309174"/>
    </source>
</evidence>
<sequence length="426" mass="42876">MTAFNSYDALMGTADVEVGIAQFILPPAFMIGFQFKLSKGNPANLEKASQAWDEAAQAIEQTKTVLQQRVSAISAADWTAKDRPAYEQKVQEFVTQLDILQTYCQAVSIALISFAWALMIYAIFAVAMGTFLAALAAVAAAALAGIITAGITATCEAIAATCLTVTLVATGVLAAAAQIAAMVFQGGSMLAAVAEAFNGNDQALSDFMTAQATGSAAALANLGQNAINGGLAFAGSRPGGKGLPVSNVDLDADRNANHTWNVGGGATVKTPGGTEITGGGHVKYGDHGFAGGDLSGGVKTPVGVGADGSVEYTDEDGIGQGKDGSVKYGANVSYTTPGGVPSAGQGSPEIPIPNVGGKVGIEGEHDFETGEGKVTGTGSAQYNGGDVVKGSGTVDYDGKGGTHTSGTVDTPGGTTKYGDETPPWDK</sequence>
<keyword evidence="2" id="KW-1133">Transmembrane helix</keyword>
<feature type="transmembrane region" description="Helical" evidence="2">
    <location>
        <begin position="131"/>
        <end position="151"/>
    </location>
</feature>
<protein>
    <submittedName>
        <fullName evidence="3">Uncharacterized protein</fullName>
    </submittedName>
</protein>
<feature type="region of interest" description="Disordered" evidence="1">
    <location>
        <begin position="367"/>
        <end position="426"/>
    </location>
</feature>
<evidence type="ECO:0000256" key="1">
    <source>
        <dbReference type="SAM" id="MobiDB-lite"/>
    </source>
</evidence>
<gene>
    <name evidence="3" type="ORF">ETD83_19330</name>
</gene>
<name>A0A5C4J9Q8_9ACTN</name>
<dbReference type="AlphaFoldDB" id="A0A5C4J9Q8"/>
<dbReference type="Proteomes" id="UP000309174">
    <property type="component" value="Unassembled WGS sequence"/>
</dbReference>
<keyword evidence="4" id="KW-1185">Reference proteome</keyword>
<organism evidence="3 4">
    <name type="scientific">Actinomadura soli</name>
    <dbReference type="NCBI Taxonomy" id="2508997"/>
    <lineage>
        <taxon>Bacteria</taxon>
        <taxon>Bacillati</taxon>
        <taxon>Actinomycetota</taxon>
        <taxon>Actinomycetes</taxon>
        <taxon>Streptosporangiales</taxon>
        <taxon>Thermomonosporaceae</taxon>
        <taxon>Actinomadura</taxon>
    </lineage>
</organism>
<keyword evidence="2" id="KW-0812">Transmembrane</keyword>
<dbReference type="Gene3D" id="1.10.287.1060">
    <property type="entry name" value="ESAT-6-like"/>
    <property type="match status" value="1"/>
</dbReference>